<protein>
    <submittedName>
        <fullName evidence="2">Uncharacterized protein</fullName>
    </submittedName>
</protein>
<evidence type="ECO:0000256" key="1">
    <source>
        <dbReference type="SAM" id="Phobius"/>
    </source>
</evidence>
<proteinExistence type="predicted"/>
<keyword evidence="1" id="KW-1133">Transmembrane helix</keyword>
<evidence type="ECO:0000313" key="2">
    <source>
        <dbReference type="EMBL" id="EPR69023.1"/>
    </source>
</evidence>
<sequence length="43" mass="5089">MLGVVWWRQERKRGWAVAQSPILITTITLSRLRRKGNESMLSY</sequence>
<reference evidence="2 3" key="1">
    <citation type="journal article" date="2013" name="Genome Announc.">
        <title>Draft Genome Sequence of Cyclobacterium qasimii Strain M12-11BT, Isolated from Arctic Marine Sediment.</title>
        <authorList>
            <person name="Shivaji S."/>
            <person name="Ara S."/>
            <person name="Singh A."/>
            <person name="Kumar Pinnaka A."/>
        </authorList>
    </citation>
    <scope>NUCLEOTIDE SEQUENCE [LARGE SCALE GENOMIC DNA]</scope>
    <source>
        <strain evidence="2 3">M12-11B</strain>
    </source>
</reference>
<dbReference type="EMBL" id="ATNM01000083">
    <property type="protein sequence ID" value="EPR69023.1"/>
    <property type="molecule type" value="Genomic_DNA"/>
</dbReference>
<evidence type="ECO:0000313" key="3">
    <source>
        <dbReference type="Proteomes" id="UP000014974"/>
    </source>
</evidence>
<accession>S7WYJ1</accession>
<organism evidence="2 3">
    <name type="scientific">Cyclobacterium qasimii M12-11B</name>
    <dbReference type="NCBI Taxonomy" id="641524"/>
    <lineage>
        <taxon>Bacteria</taxon>
        <taxon>Pseudomonadati</taxon>
        <taxon>Bacteroidota</taxon>
        <taxon>Cytophagia</taxon>
        <taxon>Cytophagales</taxon>
        <taxon>Cyclobacteriaceae</taxon>
        <taxon>Cyclobacterium</taxon>
    </lineage>
</organism>
<feature type="transmembrane region" description="Helical" evidence="1">
    <location>
        <begin position="15"/>
        <end position="32"/>
    </location>
</feature>
<comment type="caution">
    <text evidence="2">The sequence shown here is derived from an EMBL/GenBank/DDBJ whole genome shotgun (WGS) entry which is preliminary data.</text>
</comment>
<dbReference type="STRING" id="641524.ADICYQ_1968"/>
<name>S7WYJ1_9BACT</name>
<keyword evidence="1" id="KW-0472">Membrane</keyword>
<keyword evidence="1" id="KW-0812">Transmembrane</keyword>
<dbReference type="AlphaFoldDB" id="S7WYJ1"/>
<gene>
    <name evidence="2" type="ORF">ADICYQ_1968</name>
</gene>
<dbReference type="Proteomes" id="UP000014974">
    <property type="component" value="Unassembled WGS sequence"/>
</dbReference>